<evidence type="ECO:0000313" key="8">
    <source>
        <dbReference type="Proteomes" id="UP000494301"/>
    </source>
</evidence>
<dbReference type="InterPro" id="IPR016160">
    <property type="entry name" value="Ald_DH_CS_CYS"/>
</dbReference>
<dbReference type="InterPro" id="IPR016162">
    <property type="entry name" value="Ald_DH_N"/>
</dbReference>
<feature type="active site" evidence="4">
    <location>
        <position position="316"/>
    </location>
</feature>
<name>A0A6J5J560_9BURK</name>
<dbReference type="NCBIfam" id="TIGR03216">
    <property type="entry name" value="OH_muco_semi_DH"/>
    <property type="match status" value="1"/>
</dbReference>
<dbReference type="GO" id="GO:0016620">
    <property type="term" value="F:oxidoreductase activity, acting on the aldehyde or oxo group of donors, NAD or NADP as acceptor"/>
    <property type="evidence" value="ECO:0007669"/>
    <property type="project" value="InterPro"/>
</dbReference>
<dbReference type="PANTHER" id="PTHR43720:SF2">
    <property type="entry name" value="2-AMINOMUCONIC SEMIALDEHYDE DEHYDROGENASE"/>
    <property type="match status" value="1"/>
</dbReference>
<dbReference type="FunFam" id="3.40.605.10:FF:000007">
    <property type="entry name" value="NAD/NADP-dependent betaine aldehyde dehydrogenase"/>
    <property type="match status" value="1"/>
</dbReference>
<dbReference type="Gene3D" id="3.40.605.10">
    <property type="entry name" value="Aldehyde Dehydrogenase, Chain A, domain 1"/>
    <property type="match status" value="1"/>
</dbReference>
<evidence type="ECO:0000256" key="5">
    <source>
        <dbReference type="RuleBase" id="RU003345"/>
    </source>
</evidence>
<evidence type="ECO:0000256" key="4">
    <source>
        <dbReference type="PROSITE-ProRule" id="PRU10007"/>
    </source>
</evidence>
<keyword evidence="3" id="KW-0520">NAD</keyword>
<dbReference type="AlphaFoldDB" id="A0A6J5J560"/>
<dbReference type="InterPro" id="IPR015590">
    <property type="entry name" value="Aldehyde_DH_dom"/>
</dbReference>
<dbReference type="CDD" id="cd07093">
    <property type="entry name" value="ALDH_F8_HMSADH"/>
    <property type="match status" value="1"/>
</dbReference>
<evidence type="ECO:0000259" key="6">
    <source>
        <dbReference type="Pfam" id="PF00171"/>
    </source>
</evidence>
<organism evidence="7 8">
    <name type="scientific">Burkholderia aenigmatica</name>
    <dbReference type="NCBI Taxonomy" id="2015348"/>
    <lineage>
        <taxon>Bacteria</taxon>
        <taxon>Pseudomonadati</taxon>
        <taxon>Pseudomonadota</taxon>
        <taxon>Betaproteobacteria</taxon>
        <taxon>Burkholderiales</taxon>
        <taxon>Burkholderiaceae</taxon>
        <taxon>Burkholderia</taxon>
        <taxon>Burkholderia cepacia complex</taxon>
    </lineage>
</organism>
<dbReference type="Pfam" id="PF00171">
    <property type="entry name" value="Aldedh"/>
    <property type="match status" value="1"/>
</dbReference>
<dbReference type="InterPro" id="IPR029510">
    <property type="entry name" value="Ald_DH_CS_GLU"/>
</dbReference>
<dbReference type="InterPro" id="IPR016161">
    <property type="entry name" value="Ald_DH/histidinol_DH"/>
</dbReference>
<dbReference type="Gene3D" id="3.40.309.10">
    <property type="entry name" value="Aldehyde Dehydrogenase, Chain A, domain 2"/>
    <property type="match status" value="1"/>
</dbReference>
<dbReference type="PROSITE" id="PS00687">
    <property type="entry name" value="ALDEHYDE_DEHYDR_GLU"/>
    <property type="match status" value="1"/>
</dbReference>
<keyword evidence="2 5" id="KW-0560">Oxidoreductase</keyword>
<dbReference type="InterPro" id="IPR016163">
    <property type="entry name" value="Ald_DH_C"/>
</dbReference>
<dbReference type="InterPro" id="IPR017628">
    <property type="entry name" value="OHmuconic_semiald_DH"/>
</dbReference>
<dbReference type="PANTHER" id="PTHR43720">
    <property type="entry name" value="2-AMINOMUCONIC SEMIALDEHYDE DEHYDROGENASE"/>
    <property type="match status" value="1"/>
</dbReference>
<dbReference type="SUPFAM" id="SSF53720">
    <property type="entry name" value="ALDH-like"/>
    <property type="match status" value="1"/>
</dbReference>
<dbReference type="PROSITE" id="PS00070">
    <property type="entry name" value="ALDEHYDE_DEHYDR_CYS"/>
    <property type="match status" value="1"/>
</dbReference>
<proteinExistence type="inferred from homology"/>
<evidence type="ECO:0000256" key="3">
    <source>
        <dbReference type="ARBA" id="ARBA00023027"/>
    </source>
</evidence>
<evidence type="ECO:0000256" key="2">
    <source>
        <dbReference type="ARBA" id="ARBA00023002"/>
    </source>
</evidence>
<comment type="similarity">
    <text evidence="1 5">Belongs to the aldehyde dehydrogenase family.</text>
</comment>
<dbReference type="Proteomes" id="UP000494301">
    <property type="component" value="Unassembled WGS sequence"/>
</dbReference>
<protein>
    <submittedName>
        <fullName evidence="7">Betaine-aldehyde dehydrogenase</fullName>
    </submittedName>
</protein>
<accession>A0A6J5J560</accession>
<evidence type="ECO:0000313" key="7">
    <source>
        <dbReference type="EMBL" id="CAB3966766.1"/>
    </source>
</evidence>
<dbReference type="EMBL" id="CABWIL020000014">
    <property type="protein sequence ID" value="CAB3966766.1"/>
    <property type="molecule type" value="Genomic_DNA"/>
</dbReference>
<evidence type="ECO:0000256" key="1">
    <source>
        <dbReference type="ARBA" id="ARBA00009986"/>
    </source>
</evidence>
<feature type="domain" description="Aldehyde dehydrogenase" evidence="6">
    <location>
        <begin position="81"/>
        <end position="544"/>
    </location>
</feature>
<sequence>MRACRPRRGRLRRRVTGGIRNTARGARTSFATAPDHGFTTIGNHIMYDTESLAATRGPAGGQPEPRRVRNFIDGDYRAGDRWFDKRSPLDNAVIARVAEASRADVDAAVQAARAALSGPWGGLTVAQRVDILYAVADGITRRFDDFLEAEVADTGKPVSLASHIDIPRGAANFKVFADVVKNVPGETFEMATPDGAGALNYAIRRPVGVVGVICPWNLPLLLMTWKVGPALACGNTVVVKPSEETPQTAALLGEVMNAAGVPRGVYNVVHGFGPGSAGEFLTTHPGVNAITFTGETRTGAAIMKAAADGARPVSLEMGGKNAAIVFADCDFDAAVEGTLRSCFANAGQVCLGTERVYVERPLFERFVAALKAGAEQLRPGRPEADTTGIGPLISQEHRDKVLSYYRQAAELGATVVTGGGVPSMPDDLRDGAWVQPTIWTGLGDDSPIARDEIFGPCTLVMPFDSEAEVIGRANANAYGLSTAIWTTNLSRAHRVAASIDVGIAWVNSWFLRDLRTAFGGAKQSGIGREGGVHSLEFYTELRNVCIKL</sequence>
<gene>
    <name evidence="7" type="ORF">BLA3211_04120</name>
</gene>
<reference evidence="7 8" key="1">
    <citation type="submission" date="2020-04" db="EMBL/GenBank/DDBJ databases">
        <authorList>
            <person name="Depoorter E."/>
        </authorList>
    </citation>
    <scope>NUCLEOTIDE SEQUENCE [LARGE SCALE GENOMIC DNA]</scope>
    <source>
        <strain evidence="7 8">BCC0217</strain>
    </source>
</reference>